<dbReference type="InterPro" id="IPR020049">
    <property type="entry name" value="Major_capsid-like"/>
</dbReference>
<accession>A0A8S5PRG2</accession>
<organism evidence="1">
    <name type="scientific">Myoviridae sp. ctEg02</name>
    <dbReference type="NCBI Taxonomy" id="2825061"/>
    <lineage>
        <taxon>Viruses</taxon>
        <taxon>Duplodnaviria</taxon>
        <taxon>Heunggongvirae</taxon>
        <taxon>Uroviricota</taxon>
        <taxon>Caudoviricetes</taxon>
    </lineage>
</organism>
<proteinExistence type="predicted"/>
<name>A0A8S5PRG2_9CAUD</name>
<sequence length="337" mass="37125">MNPTFEQAKRYGFIFPGARMWATPENRARIAQDAALITTPNTTVPAELLAYIDPMVIEILTAPRRAREIFGEEKKGDWTTPYMKWRVDEMTGKTEPYSDYANGTTSGVNSEWQTRVQYVFQTSITYGDFEVDMSSTAKVNLAVSKQRAAANVIDIDQNRFYLLGVAEKEIYGILNDPNLPAAITAGATGTGGSTKWADKTTVQIYNDVLALFAQLSEQSSGLIDKDTPLKLCLSPELAVRLGAATDFNVSVLDMLKRYFTRIDIVTVPELHSMTAGETMFLIAPEVNGQRSGTLAFGEKMRAGRVVPDLSSFRQKFVGTTYGGIVLMPFAFAQMTGA</sequence>
<protein>
    <submittedName>
        <fullName evidence="1">Major capsid protein</fullName>
    </submittedName>
</protein>
<dbReference type="Pfam" id="PF09950">
    <property type="entry name" value="Major_capside"/>
    <property type="match status" value="1"/>
</dbReference>
<reference evidence="1" key="1">
    <citation type="journal article" date="2021" name="Proc. Natl. Acad. Sci. U.S.A.">
        <title>A Catalog of Tens of Thousands of Viruses from Human Metagenomes Reveals Hidden Associations with Chronic Diseases.</title>
        <authorList>
            <person name="Tisza M.J."/>
            <person name="Buck C.B."/>
        </authorList>
    </citation>
    <scope>NUCLEOTIDE SEQUENCE</scope>
    <source>
        <strain evidence="1">CtEg02</strain>
    </source>
</reference>
<dbReference type="EMBL" id="BK015482">
    <property type="protein sequence ID" value="DAE09041.1"/>
    <property type="molecule type" value="Genomic_DNA"/>
</dbReference>
<evidence type="ECO:0000313" key="1">
    <source>
        <dbReference type="EMBL" id="DAE09041.1"/>
    </source>
</evidence>